<evidence type="ECO:0000313" key="2">
    <source>
        <dbReference type="EMBL" id="SHK67143.1"/>
    </source>
</evidence>
<feature type="domain" description="Beta-lactamase-related" evidence="1">
    <location>
        <begin position="52"/>
        <end position="371"/>
    </location>
</feature>
<proteinExistence type="predicted"/>
<keyword evidence="2" id="KW-0378">Hydrolase</keyword>
<keyword evidence="2" id="KW-0121">Carboxypeptidase</keyword>
<dbReference type="PANTHER" id="PTHR46825">
    <property type="entry name" value="D-ALANYL-D-ALANINE-CARBOXYPEPTIDASE/ENDOPEPTIDASE AMPH"/>
    <property type="match status" value="1"/>
</dbReference>
<protein>
    <submittedName>
        <fullName evidence="2">D-alanyl-D-alanine carboxypeptidase</fullName>
    </submittedName>
</protein>
<organism evidence="2 3">
    <name type="scientific">Pseudonocardia thermophila</name>
    <dbReference type="NCBI Taxonomy" id="1848"/>
    <lineage>
        <taxon>Bacteria</taxon>
        <taxon>Bacillati</taxon>
        <taxon>Actinomycetota</taxon>
        <taxon>Actinomycetes</taxon>
        <taxon>Pseudonocardiales</taxon>
        <taxon>Pseudonocardiaceae</taxon>
        <taxon>Pseudonocardia</taxon>
    </lineage>
</organism>
<dbReference type="SUPFAM" id="SSF56601">
    <property type="entry name" value="beta-lactamase/transpeptidase-like"/>
    <property type="match status" value="1"/>
</dbReference>
<dbReference type="Pfam" id="PF00144">
    <property type="entry name" value="Beta-lactamase"/>
    <property type="match status" value="1"/>
</dbReference>
<reference evidence="2 3" key="1">
    <citation type="submission" date="2016-11" db="EMBL/GenBank/DDBJ databases">
        <authorList>
            <person name="Jaros S."/>
            <person name="Januszkiewicz K."/>
            <person name="Wedrychowicz H."/>
        </authorList>
    </citation>
    <scope>NUCLEOTIDE SEQUENCE [LARGE SCALE GENOMIC DNA]</scope>
    <source>
        <strain evidence="2 3">DSM 43832</strain>
    </source>
</reference>
<keyword evidence="3" id="KW-1185">Reference proteome</keyword>
<dbReference type="STRING" id="1848.SAMN05443637_1107"/>
<evidence type="ECO:0000259" key="1">
    <source>
        <dbReference type="Pfam" id="PF00144"/>
    </source>
</evidence>
<dbReference type="PANTHER" id="PTHR46825:SF7">
    <property type="entry name" value="D-ALANYL-D-ALANINE CARBOXYPEPTIDASE"/>
    <property type="match status" value="1"/>
</dbReference>
<dbReference type="InterPro" id="IPR050491">
    <property type="entry name" value="AmpC-like"/>
</dbReference>
<dbReference type="Proteomes" id="UP000184363">
    <property type="component" value="Unassembled WGS sequence"/>
</dbReference>
<gene>
    <name evidence="2" type="ORF">SAMN05443637_1107</name>
</gene>
<keyword evidence="2" id="KW-0645">Protease</keyword>
<dbReference type="InterPro" id="IPR001466">
    <property type="entry name" value="Beta-lactam-related"/>
</dbReference>
<dbReference type="InterPro" id="IPR012338">
    <property type="entry name" value="Beta-lactam/transpept-like"/>
</dbReference>
<accession>A0A1M6UD95</accession>
<dbReference type="AlphaFoldDB" id="A0A1M6UD95"/>
<name>A0A1M6UD95_PSETH</name>
<dbReference type="Gene3D" id="3.40.710.10">
    <property type="entry name" value="DD-peptidase/beta-lactamase superfamily"/>
    <property type="match status" value="1"/>
</dbReference>
<evidence type="ECO:0000313" key="3">
    <source>
        <dbReference type="Proteomes" id="UP000184363"/>
    </source>
</evidence>
<sequence length="398" mass="42463">MLARRLRAGGVLSTTEVTPMRAVGMLAAVLVLTSACAAAPTAAAQPDLAAELDRVIEKRLTQMGAPGAIVSLSIPGEIDYVKAFGTADPATGAPMEVADHHRIGSVTKTFTGTAVLRLVDQGRIALSDPISRYVDGVPSGDQITLDMLGRMRSGLADYTQAPQFLERLYRESPQGPDAFPMTHREMLDIAFALPLNFPPGSRYEYSNTNTVLLAMVVERVSGTSMGQFLQTEVFAPLGLTDTSYPSDGRLPEPFAHGFNEAPGGTVVDTTFWNPSWADAAGKIVSTIDDVRTWTRALGTGALLEPETQAARIRDGLEVVAGVDYAFAIFDAQGWLGHNGDIPGYATVAVHLPEKDATLVVFVNSDVPEPHSAGQIAYVVTRLVTPDNVYELGPQPPDE</sequence>
<dbReference type="EMBL" id="FRAP01000010">
    <property type="protein sequence ID" value="SHK67143.1"/>
    <property type="molecule type" value="Genomic_DNA"/>
</dbReference>
<dbReference type="GO" id="GO:0004180">
    <property type="term" value="F:carboxypeptidase activity"/>
    <property type="evidence" value="ECO:0007669"/>
    <property type="project" value="UniProtKB-KW"/>
</dbReference>